<protein>
    <recommendedName>
        <fullName evidence="6">N-acetyltransferase domain-containing protein</fullName>
    </recommendedName>
</protein>
<dbReference type="Gene3D" id="3.40.630.30">
    <property type="match status" value="1"/>
</dbReference>
<feature type="region of interest" description="Disordered" evidence="3">
    <location>
        <begin position="96"/>
        <end position="118"/>
    </location>
</feature>
<keyword evidence="2" id="KW-0012">Acyltransferase</keyword>
<keyword evidence="1" id="KW-0808">Transferase</keyword>
<dbReference type="AlphaFoldDB" id="A0A7J7IGW8"/>
<evidence type="ECO:0000313" key="5">
    <source>
        <dbReference type="Proteomes" id="UP000530660"/>
    </source>
</evidence>
<accession>A0A7J7IGW8</accession>
<dbReference type="GO" id="GO:0008080">
    <property type="term" value="F:N-acetyltransferase activity"/>
    <property type="evidence" value="ECO:0007669"/>
    <property type="project" value="InterPro"/>
</dbReference>
<comment type="caution">
    <text evidence="4">The sequence shown here is derived from an EMBL/GenBank/DDBJ whole genome shotgun (WGS) entry which is preliminary data.</text>
</comment>
<name>A0A7J7IGW8_9RHOD</name>
<dbReference type="PANTHER" id="PTHR43626">
    <property type="entry name" value="ACYL-COA N-ACYLTRANSFERASE"/>
    <property type="match status" value="1"/>
</dbReference>
<dbReference type="OrthoDB" id="5573at2759"/>
<gene>
    <name evidence="4" type="ORF">F1559_000152</name>
</gene>
<evidence type="ECO:0000256" key="1">
    <source>
        <dbReference type="ARBA" id="ARBA00022679"/>
    </source>
</evidence>
<dbReference type="Proteomes" id="UP000530660">
    <property type="component" value="Unassembled WGS sequence"/>
</dbReference>
<dbReference type="GO" id="GO:0005737">
    <property type="term" value="C:cytoplasm"/>
    <property type="evidence" value="ECO:0007669"/>
    <property type="project" value="TreeGrafter"/>
</dbReference>
<evidence type="ECO:0000313" key="4">
    <source>
        <dbReference type="EMBL" id="KAF6002335.1"/>
    </source>
</evidence>
<dbReference type="PANTHER" id="PTHR43626:SF4">
    <property type="entry name" value="GCN5-RELATED N-ACETYLTRANSFERASE 2, CHLOROPLASTIC"/>
    <property type="match status" value="1"/>
</dbReference>
<keyword evidence="5" id="KW-1185">Reference proteome</keyword>
<dbReference type="EMBL" id="VWRR01000010">
    <property type="protein sequence ID" value="KAF6002335.1"/>
    <property type="molecule type" value="Genomic_DNA"/>
</dbReference>
<evidence type="ECO:0000256" key="2">
    <source>
        <dbReference type="ARBA" id="ARBA00023315"/>
    </source>
</evidence>
<sequence>MNDKRYATKSHQVVESVAATTTGGSRWPFHDCLDATSTDATRLSERCAPALLTRTLNTTTLMLTAFLLQCSNSHHENTNFNNAAACKGVGTLGTRRAGEHRSSIDARSQSRRSPRTPKLLDTHRLRRRELLMCTSPESGSTQRPRVSAYTSQRAVLSSDKKAFTPAEFNDLLVRCNESPRDERKILRCLKYSFSVVSARLLGRDQRLVAVVRSVSDGAMNATLWDVLVDPNLPNPLLMRLNIIRRMLDDLNRSIPLCSVAIIAPDELVPFYEKECNFVTEPNGIQAMVLVRWPENLDQLEPIEVEDDES</sequence>
<evidence type="ECO:0008006" key="6">
    <source>
        <dbReference type="Google" id="ProtNLM"/>
    </source>
</evidence>
<organism evidence="4 5">
    <name type="scientific">Cyanidiococcus yangmingshanensis</name>
    <dbReference type="NCBI Taxonomy" id="2690220"/>
    <lineage>
        <taxon>Eukaryota</taxon>
        <taxon>Rhodophyta</taxon>
        <taxon>Bangiophyceae</taxon>
        <taxon>Cyanidiales</taxon>
        <taxon>Cyanidiaceae</taxon>
        <taxon>Cyanidiococcus</taxon>
    </lineage>
</organism>
<proteinExistence type="predicted"/>
<reference evidence="4 5" key="1">
    <citation type="journal article" date="2020" name="J. Phycol.">
        <title>Comparative genome analysis reveals Cyanidiococcus gen. nov., a new extremophilic red algal genus sister to Cyanidioschyzon (Cyanidioschyzonaceae, Rhodophyta).</title>
        <authorList>
            <person name="Liu S.-L."/>
            <person name="Chiang Y.-R."/>
            <person name="Yoon H.S."/>
            <person name="Fu H.-Y."/>
        </authorList>
    </citation>
    <scope>NUCLEOTIDE SEQUENCE [LARGE SCALE GENOMIC DNA]</scope>
    <source>
        <strain evidence="4 5">THAL066</strain>
    </source>
</reference>
<evidence type="ECO:0000256" key="3">
    <source>
        <dbReference type="SAM" id="MobiDB-lite"/>
    </source>
</evidence>
<dbReference type="InterPro" id="IPR045039">
    <property type="entry name" value="NSI-like"/>
</dbReference>